<dbReference type="Gene3D" id="1.10.10.10">
    <property type="entry name" value="Winged helix-like DNA-binding domain superfamily/Winged helix DNA-binding domain"/>
    <property type="match status" value="1"/>
</dbReference>
<keyword evidence="2" id="KW-1185">Reference proteome</keyword>
<evidence type="ECO:0000313" key="1">
    <source>
        <dbReference type="EMBL" id="GBL98571.1"/>
    </source>
</evidence>
<protein>
    <submittedName>
        <fullName evidence="1">Uncharacterized protein</fullName>
    </submittedName>
</protein>
<dbReference type="OrthoDB" id="10205358at2759"/>
<evidence type="ECO:0000313" key="2">
    <source>
        <dbReference type="Proteomes" id="UP000499080"/>
    </source>
</evidence>
<accession>A0A4Y2C284</accession>
<dbReference type="EMBL" id="BGPR01000141">
    <property type="protein sequence ID" value="GBL98571.1"/>
    <property type="molecule type" value="Genomic_DNA"/>
</dbReference>
<name>A0A4Y2C284_ARAVE</name>
<proteinExistence type="predicted"/>
<dbReference type="InterPro" id="IPR036388">
    <property type="entry name" value="WH-like_DNA-bd_sf"/>
</dbReference>
<comment type="caution">
    <text evidence="1">The sequence shown here is derived from an EMBL/GenBank/DDBJ whole genome shotgun (WGS) entry which is preliminary data.</text>
</comment>
<dbReference type="AlphaFoldDB" id="A0A4Y2C284"/>
<organism evidence="1 2">
    <name type="scientific">Araneus ventricosus</name>
    <name type="common">Orbweaver spider</name>
    <name type="synonym">Epeira ventricosa</name>
    <dbReference type="NCBI Taxonomy" id="182803"/>
    <lineage>
        <taxon>Eukaryota</taxon>
        <taxon>Metazoa</taxon>
        <taxon>Ecdysozoa</taxon>
        <taxon>Arthropoda</taxon>
        <taxon>Chelicerata</taxon>
        <taxon>Arachnida</taxon>
        <taxon>Araneae</taxon>
        <taxon>Araneomorphae</taxon>
        <taxon>Entelegynae</taxon>
        <taxon>Araneoidea</taxon>
        <taxon>Araneidae</taxon>
        <taxon>Araneus</taxon>
    </lineage>
</organism>
<sequence length="146" mass="16879">MKQLLYLKFSIDHIPLLSAIATVQLIVSVTRVGDVVERRRGKDVSVFKYVRIIGQHQSKRTIKEIAELTGIGLRCIQRIIKTWKYSDEPSTSRNKCGREKTRNRSPLKRLVNKNRKNLTSELAAMFNTGHKGHINTHKRRELKGME</sequence>
<gene>
    <name evidence="1" type="ORF">AVEN_19643_1</name>
</gene>
<dbReference type="Proteomes" id="UP000499080">
    <property type="component" value="Unassembled WGS sequence"/>
</dbReference>
<reference evidence="1 2" key="1">
    <citation type="journal article" date="2019" name="Sci. Rep.">
        <title>Orb-weaving spider Araneus ventricosus genome elucidates the spidroin gene catalogue.</title>
        <authorList>
            <person name="Kono N."/>
            <person name="Nakamura H."/>
            <person name="Ohtoshi R."/>
            <person name="Moran D.A.P."/>
            <person name="Shinohara A."/>
            <person name="Yoshida Y."/>
            <person name="Fujiwara M."/>
            <person name="Mori M."/>
            <person name="Tomita M."/>
            <person name="Arakawa K."/>
        </authorList>
    </citation>
    <scope>NUCLEOTIDE SEQUENCE [LARGE SCALE GENOMIC DNA]</scope>
</reference>